<feature type="transmembrane region" description="Helical" evidence="2">
    <location>
        <begin position="352"/>
        <end position="371"/>
    </location>
</feature>
<protein>
    <submittedName>
        <fullName evidence="3">DUF2339 domain-containing protein</fullName>
    </submittedName>
</protein>
<dbReference type="InterPro" id="IPR014600">
    <property type="entry name" value="UCP035905_mem"/>
</dbReference>
<evidence type="ECO:0000313" key="4">
    <source>
        <dbReference type="Proteomes" id="UP000445582"/>
    </source>
</evidence>
<feature type="transmembrane region" description="Helical" evidence="2">
    <location>
        <begin position="831"/>
        <end position="855"/>
    </location>
</feature>
<feature type="transmembrane region" description="Helical" evidence="2">
    <location>
        <begin position="423"/>
        <end position="442"/>
    </location>
</feature>
<dbReference type="PANTHER" id="PTHR38434">
    <property type="entry name" value="BLL2549 PROTEIN"/>
    <property type="match status" value="1"/>
</dbReference>
<dbReference type="InterPro" id="IPR019286">
    <property type="entry name" value="DUF2339_TM"/>
</dbReference>
<feature type="transmembrane region" description="Helical" evidence="2">
    <location>
        <begin position="799"/>
        <end position="819"/>
    </location>
</feature>
<reference evidence="3 4" key="1">
    <citation type="submission" date="2019-12" db="EMBL/GenBank/DDBJ databases">
        <title>Genomic-based taxomic classification of the family Erythrobacteraceae.</title>
        <authorList>
            <person name="Xu L."/>
        </authorList>
    </citation>
    <scope>NUCLEOTIDE SEQUENCE [LARGE SCALE GENOMIC DNA]</scope>
    <source>
        <strain evidence="3 4">MCCC 1A09965</strain>
    </source>
</reference>
<feature type="region of interest" description="Disordered" evidence="1">
    <location>
        <begin position="49"/>
        <end position="75"/>
    </location>
</feature>
<feature type="transmembrane region" description="Helical" evidence="2">
    <location>
        <begin position="274"/>
        <end position="292"/>
    </location>
</feature>
<feature type="transmembrane region" description="Helical" evidence="2">
    <location>
        <begin position="454"/>
        <end position="475"/>
    </location>
</feature>
<evidence type="ECO:0000313" key="3">
    <source>
        <dbReference type="EMBL" id="MXO62610.1"/>
    </source>
</evidence>
<comment type="caution">
    <text evidence="3">The sequence shown here is derived from an EMBL/GenBank/DDBJ whole genome shotgun (WGS) entry which is preliminary data.</text>
</comment>
<feature type="transmembrane region" description="Helical" evidence="2">
    <location>
        <begin position="645"/>
        <end position="662"/>
    </location>
</feature>
<feature type="transmembrane region" description="Helical" evidence="2">
    <location>
        <begin position="669"/>
        <end position="686"/>
    </location>
</feature>
<evidence type="ECO:0000256" key="2">
    <source>
        <dbReference type="SAM" id="Phobius"/>
    </source>
</evidence>
<sequence>MEWLFIFGLAGVAAYLWNRLDRAEKRLDTLDRLHEATLLRLRDLVASDQLVPGQTTPPPGAQETSEASAMPQRAAVTVPKTSLEPAVLRAGPSPQVPQEAPAEPVAGEIPDSAEGPRTSRFSAPKLSFDFEDIFGRKLPIWGGGVALAVAGVFLVRYAIDAGLLTPSVRVVMAFLFGIGLIGGAEVARRFEHKVADERVQQALAGAGLATLYAGFYLAGSQYGLIGQLVAFVGLAAVTAVAIALSFRFGLPSAVLGLVGGFAAPALVGGDGANVPLLALYLGLVTAGLAFSGERQNRSWLGIAALVGGLGWGAVLLAAGDFATSDVVALGLYFLVLGAVVPALIANERFGKILRLASAGVASIQLAILVDAGGYTPLAWGLYLLMGGALAFFGWRKPELREGCAIASTVGLLLLMQWPQPEGMAFTLVSIAMAALFAGVPLAHLALRSERKLDAVQLAAVPPALALVAYSQFGSFSDDLEATLACACLALAALPIAGAWLAHGRLQPRLFAGLTGSGAALVFAAFLMLTPAWSAPLVILPSLAAILSLAHRRADRTLANLGWTWAAVAVIALVATPDFFAEAGRLGGESGDTQAVRALLRWMAVVAPFAALAWLELRDPARRLAEGFAAAALYGALSQVLPVDALAWTAALLGIVLALLQPVRLAAQAVLAAIAGLWALPVVATWIEAGLASLANDPIFVIDLPGVKAIALQLLPTVAVLAFLRGRVAERRLRRAIDIAAGGLGILAAHVLFKQIFAIETLTGFVELGMTERTLWQAVLLGAAWIAASGLPRIGTQKPLAIGLAAVSLAHFMVYSWLIHNPLWDRQALGPLPLANIALAAYATGVGAALSLRAWVDGTLRPWIDGLVVALAAFGALTLLRQAFGGSIPFDEAVGPTEDLLQSLTGIVLAFAFLFVGARRQERSWRVGSLVVMLIAVAKVFVFDAAGLEGLLRIASFLALGFALIGIGWLYARQLRGPVAEAGPADSA</sequence>
<dbReference type="RefSeq" id="WP_160672946.1">
    <property type="nucleotide sequence ID" value="NZ_WTYN01000001.1"/>
</dbReference>
<feature type="transmembrane region" description="Helical" evidence="2">
    <location>
        <begin position="224"/>
        <end position="243"/>
    </location>
</feature>
<accession>A0A844YDL0</accession>
<gene>
    <name evidence="3" type="ORF">GRI48_06250</name>
</gene>
<feature type="transmembrane region" description="Helical" evidence="2">
    <location>
        <begin position="561"/>
        <end position="579"/>
    </location>
</feature>
<keyword evidence="2" id="KW-0812">Transmembrane</keyword>
<dbReference type="PANTHER" id="PTHR38434:SF1">
    <property type="entry name" value="BLL2549 PROTEIN"/>
    <property type="match status" value="1"/>
</dbReference>
<dbReference type="EMBL" id="WTYN01000001">
    <property type="protein sequence ID" value="MXO62610.1"/>
    <property type="molecule type" value="Genomic_DNA"/>
</dbReference>
<proteinExistence type="predicted"/>
<feature type="transmembrane region" description="Helical" evidence="2">
    <location>
        <begin position="138"/>
        <end position="158"/>
    </location>
</feature>
<feature type="transmembrane region" description="Helical" evidence="2">
    <location>
        <begin position="623"/>
        <end position="639"/>
    </location>
</feature>
<feature type="transmembrane region" description="Helical" evidence="2">
    <location>
        <begin position="862"/>
        <end position="879"/>
    </location>
</feature>
<dbReference type="AlphaFoldDB" id="A0A844YDL0"/>
<feature type="transmembrane region" description="Helical" evidence="2">
    <location>
        <begin position="199"/>
        <end position="218"/>
    </location>
</feature>
<dbReference type="PIRSF" id="PIRSF035905">
    <property type="entry name" value="UCP035905_mp"/>
    <property type="match status" value="1"/>
</dbReference>
<feature type="transmembrane region" description="Helical" evidence="2">
    <location>
        <begin position="532"/>
        <end position="549"/>
    </location>
</feature>
<feature type="transmembrane region" description="Helical" evidence="2">
    <location>
        <begin position="698"/>
        <end position="723"/>
    </location>
</feature>
<feature type="transmembrane region" description="Helical" evidence="2">
    <location>
        <begin position="735"/>
        <end position="752"/>
    </location>
</feature>
<feature type="transmembrane region" description="Helical" evidence="2">
    <location>
        <begin position="953"/>
        <end position="971"/>
    </location>
</feature>
<keyword evidence="2" id="KW-0472">Membrane</keyword>
<feature type="transmembrane region" description="Helical" evidence="2">
    <location>
        <begin position="377"/>
        <end position="394"/>
    </location>
</feature>
<name>A0A844YDL0_9SPHN</name>
<feature type="transmembrane region" description="Helical" evidence="2">
    <location>
        <begin position="929"/>
        <end position="947"/>
    </location>
</feature>
<keyword evidence="2" id="KW-1133">Transmembrane helix</keyword>
<feature type="transmembrane region" description="Helical" evidence="2">
    <location>
        <begin position="299"/>
        <end position="319"/>
    </location>
</feature>
<evidence type="ECO:0000256" key="1">
    <source>
        <dbReference type="SAM" id="MobiDB-lite"/>
    </source>
</evidence>
<dbReference type="Pfam" id="PF10101">
    <property type="entry name" value="DUF2339"/>
    <property type="match status" value="1"/>
</dbReference>
<organism evidence="3 4">
    <name type="scientific">Qipengyuania oceanensis</name>
    <dbReference type="NCBI Taxonomy" id="1463597"/>
    <lineage>
        <taxon>Bacteria</taxon>
        <taxon>Pseudomonadati</taxon>
        <taxon>Pseudomonadota</taxon>
        <taxon>Alphaproteobacteria</taxon>
        <taxon>Sphingomonadales</taxon>
        <taxon>Erythrobacteraceae</taxon>
        <taxon>Qipengyuania</taxon>
    </lineage>
</organism>
<feature type="transmembrane region" description="Helical" evidence="2">
    <location>
        <begin position="325"/>
        <end position="345"/>
    </location>
</feature>
<feature type="transmembrane region" description="Helical" evidence="2">
    <location>
        <begin position="509"/>
        <end position="526"/>
    </location>
</feature>
<keyword evidence="4" id="KW-1185">Reference proteome</keyword>
<feature type="transmembrane region" description="Helical" evidence="2">
    <location>
        <begin position="170"/>
        <end position="187"/>
    </location>
</feature>
<feature type="transmembrane region" description="Helical" evidence="2">
    <location>
        <begin position="401"/>
        <end position="417"/>
    </location>
</feature>
<feature type="transmembrane region" description="Helical" evidence="2">
    <location>
        <begin position="481"/>
        <end position="502"/>
    </location>
</feature>
<feature type="transmembrane region" description="Helical" evidence="2">
    <location>
        <begin position="899"/>
        <end position="917"/>
    </location>
</feature>
<dbReference type="Proteomes" id="UP000445582">
    <property type="component" value="Unassembled WGS sequence"/>
</dbReference>
<feature type="transmembrane region" description="Helical" evidence="2">
    <location>
        <begin position="772"/>
        <end position="790"/>
    </location>
</feature>
<dbReference type="OrthoDB" id="5422830at2"/>
<feature type="transmembrane region" description="Helical" evidence="2">
    <location>
        <begin position="599"/>
        <end position="616"/>
    </location>
</feature>
<feature type="region of interest" description="Disordered" evidence="1">
    <location>
        <begin position="89"/>
        <end position="120"/>
    </location>
</feature>